<dbReference type="EMBL" id="MK072528">
    <property type="protein sequence ID" value="AYV87071.1"/>
    <property type="molecule type" value="Genomic_DNA"/>
</dbReference>
<dbReference type="Pfam" id="PF13358">
    <property type="entry name" value="DDE_3"/>
    <property type="match status" value="1"/>
</dbReference>
<accession>A0A3G5AK55</accession>
<protein>
    <recommendedName>
        <fullName evidence="2">Tc1-like transposase DDE domain-containing protein</fullName>
    </recommendedName>
</protein>
<reference evidence="3" key="1">
    <citation type="submission" date="2018-10" db="EMBL/GenBank/DDBJ databases">
        <title>Hidden diversity of soil giant viruses.</title>
        <authorList>
            <person name="Schulz F."/>
            <person name="Alteio L."/>
            <person name="Goudeau D."/>
            <person name="Ryan E.M."/>
            <person name="Malmstrom R.R."/>
            <person name="Blanchard J."/>
            <person name="Woyke T."/>
        </authorList>
    </citation>
    <scope>NUCLEOTIDE SEQUENCE</scope>
    <source>
        <strain evidence="3">SYV1</strain>
    </source>
</reference>
<proteinExistence type="predicted"/>
<evidence type="ECO:0000256" key="1">
    <source>
        <dbReference type="SAM" id="MobiDB-lite"/>
    </source>
</evidence>
<organism evidence="3">
    <name type="scientific">Sylvanvirus sp</name>
    <dbReference type="NCBI Taxonomy" id="2487774"/>
    <lineage>
        <taxon>Viruses</taxon>
    </lineage>
</organism>
<dbReference type="GO" id="GO:0003676">
    <property type="term" value="F:nucleic acid binding"/>
    <property type="evidence" value="ECO:0007669"/>
    <property type="project" value="InterPro"/>
</dbReference>
<evidence type="ECO:0000313" key="3">
    <source>
        <dbReference type="EMBL" id="AYV87071.1"/>
    </source>
</evidence>
<dbReference type="InterPro" id="IPR036397">
    <property type="entry name" value="RNaseH_sf"/>
</dbReference>
<feature type="region of interest" description="Disordered" evidence="1">
    <location>
        <begin position="367"/>
        <end position="388"/>
    </location>
</feature>
<dbReference type="Gene3D" id="3.30.420.10">
    <property type="entry name" value="Ribonuclease H-like superfamily/Ribonuclease H"/>
    <property type="match status" value="1"/>
</dbReference>
<dbReference type="PANTHER" id="PTHR35871:SF1">
    <property type="entry name" value="CXC1-LIKE CYSTEINE CLUSTER ASSOCIATED WITH KDZ TRANSPOSASES DOMAIN-CONTAINING PROTEIN"/>
    <property type="match status" value="1"/>
</dbReference>
<name>A0A3G5AK55_9VIRU</name>
<dbReference type="PANTHER" id="PTHR35871">
    <property type="entry name" value="EXPRESSED PROTEIN"/>
    <property type="match status" value="1"/>
</dbReference>
<dbReference type="InterPro" id="IPR038717">
    <property type="entry name" value="Tc1-like_DDE_dom"/>
</dbReference>
<feature type="domain" description="Tc1-like transposase DDE" evidence="2">
    <location>
        <begin position="675"/>
        <end position="717"/>
    </location>
</feature>
<gene>
    <name evidence="3" type="ORF">Sylvanvirus22_10</name>
</gene>
<feature type="region of interest" description="Disordered" evidence="1">
    <location>
        <begin position="1"/>
        <end position="99"/>
    </location>
</feature>
<evidence type="ECO:0000259" key="2">
    <source>
        <dbReference type="Pfam" id="PF13358"/>
    </source>
</evidence>
<sequence>MKTQEVLDMEGEGVSDNDGSSEGDNDNDINGVEIDDDKEDFCSSPVPVPDAAPAPPPPPLPSGLVSLSSCMPPPKRPQHYSGSSSRTQRRKRQLLASASSGCHSISTFFTSGPPLEPEEEILPIDVAISLLNELPILQNDTKKVKFTDGSNGHFEITRAKAVKAYLYEWRDQGATFRHVKSSEAIAKTLWPECFYSVTYRDPVLHPVGTGSGGVSASLSPTFSDVSYMTPPSRVTPTSVPPTPKYRGELIRRWAEYYLKHGDFPERKHGKHQKILPLILDQDIRLTLLKYLRSLNSKQTQQLTSSSFANWINKNIYTTMPAPKANASQSQSLVVEANTIHSNPSGDEDENDDDFLDAEADLEFLEEGGVGNVGGHSSDEKGDGSGSVEGEVDRQPIHISPSTAQRWLKHLGFNNGEVKKGIYADGHERRDVVTYRDNVFVPQMLALKKQMTLYSSFSGLSRPPVLQPDEKEIVWVVQDECTFAAHDARQCIWMEDGKPPLRPKGSGRIIMISEFLCPCHGRMKFNGRSTGEIIEPGATHDGYWENKDVVRQLKKVIPIFNALHPGKVALFTFDNSTNHQAKADDALVVNRLKLSDGFPAKTIKGKDVTRTKTLRNGWYTNSLGQRVEHVMTTRDGTQKGIKRILDERGLWREGMDLKEGRILLSQQMDFKLASYSSLIKETIYQAGHKFLFFPKFHPELNPIELYWGWAKRYTRSHCDFEFENLKRVVPQALDATSLMTIRKFFNHCWRYMKAYNHTDPSTQTRLSANQVEWAIKKYSSHRRLKDSDLSEINFLTDEFLERRPST</sequence>
<feature type="compositionally biased region" description="Pro residues" evidence="1">
    <location>
        <begin position="46"/>
        <end position="61"/>
    </location>
</feature>
<feature type="compositionally biased region" description="Acidic residues" evidence="1">
    <location>
        <begin position="7"/>
        <end position="39"/>
    </location>
</feature>